<dbReference type="CDD" id="cd14498">
    <property type="entry name" value="DSP"/>
    <property type="match status" value="1"/>
</dbReference>
<dbReference type="VEuPathDB" id="FungiDB:FUN_009122"/>
<dbReference type="InterPro" id="IPR000387">
    <property type="entry name" value="Tyr_Pase_dom"/>
</dbReference>
<gene>
    <name evidence="7" type="ORF">RhiirA5_421751</name>
</gene>
<reference evidence="7 8" key="1">
    <citation type="submission" date="2016-04" db="EMBL/GenBank/DDBJ databases">
        <title>Genome analyses suggest a sexual origin of heterokaryosis in a supposedly ancient asexual fungus.</title>
        <authorList>
            <person name="Ropars J."/>
            <person name="Sedzielewska K."/>
            <person name="Noel J."/>
            <person name="Charron P."/>
            <person name="Farinelli L."/>
            <person name="Marton T."/>
            <person name="Kruger M."/>
            <person name="Pelin A."/>
            <person name="Brachmann A."/>
            <person name="Corradi N."/>
        </authorList>
    </citation>
    <scope>NUCLEOTIDE SEQUENCE [LARGE SCALE GENOMIC DNA]</scope>
    <source>
        <strain evidence="7 8">A5</strain>
    </source>
</reference>
<proteinExistence type="inferred from homology"/>
<evidence type="ECO:0000313" key="8">
    <source>
        <dbReference type="Proteomes" id="UP000232722"/>
    </source>
</evidence>
<dbReference type="GO" id="GO:0017017">
    <property type="term" value="F:MAP kinase tyrosine/serine/threonine phosphatase activity"/>
    <property type="evidence" value="ECO:0007669"/>
    <property type="project" value="TreeGrafter"/>
</dbReference>
<dbReference type="PROSITE" id="PS50056">
    <property type="entry name" value="TYR_PHOSPHATASE_2"/>
    <property type="match status" value="1"/>
</dbReference>
<accession>A0A2N0PDC7</accession>
<feature type="domain" description="Tyrosine specific protein phosphatases" evidence="6">
    <location>
        <begin position="138"/>
        <end position="196"/>
    </location>
</feature>
<reference evidence="7 8" key="2">
    <citation type="submission" date="2017-09" db="EMBL/GenBank/DDBJ databases">
        <title>Extensive intraspecific genome diversity in a model arbuscular mycorrhizal fungus.</title>
        <authorList>
            <person name="Chen E.C."/>
            <person name="Morin E."/>
            <person name="Beaudet D."/>
            <person name="Noel J."/>
            <person name="Ndikumana S."/>
            <person name="Charron P."/>
            <person name="St-Onge C."/>
            <person name="Giorgi J."/>
            <person name="Grigoriev I.V."/>
            <person name="Roux C."/>
            <person name="Martin F.M."/>
            <person name="Corradi N."/>
        </authorList>
    </citation>
    <scope>NUCLEOTIDE SEQUENCE [LARGE SCALE GENOMIC DNA]</scope>
    <source>
        <strain evidence="7 8">A5</strain>
    </source>
</reference>
<dbReference type="SUPFAM" id="SSF52799">
    <property type="entry name" value="(Phosphotyrosine protein) phosphatases II"/>
    <property type="match status" value="1"/>
</dbReference>
<keyword evidence="3" id="KW-0378">Hydrolase</keyword>
<dbReference type="VEuPathDB" id="FungiDB:RhiirFUN_007928"/>
<evidence type="ECO:0000256" key="4">
    <source>
        <dbReference type="ARBA" id="ARBA00022912"/>
    </source>
</evidence>
<organism evidence="7 8">
    <name type="scientific">Rhizophagus irregularis</name>
    <dbReference type="NCBI Taxonomy" id="588596"/>
    <lineage>
        <taxon>Eukaryota</taxon>
        <taxon>Fungi</taxon>
        <taxon>Fungi incertae sedis</taxon>
        <taxon>Mucoromycota</taxon>
        <taxon>Glomeromycotina</taxon>
        <taxon>Glomeromycetes</taxon>
        <taxon>Glomerales</taxon>
        <taxon>Glomeraceae</taxon>
        <taxon>Rhizophagus</taxon>
    </lineage>
</organism>
<dbReference type="GO" id="GO:0033550">
    <property type="term" value="F:MAP kinase tyrosine phosphatase activity"/>
    <property type="evidence" value="ECO:0007669"/>
    <property type="project" value="TreeGrafter"/>
</dbReference>
<evidence type="ECO:0000313" key="7">
    <source>
        <dbReference type="EMBL" id="PKC04807.1"/>
    </source>
</evidence>
<dbReference type="GO" id="GO:0005737">
    <property type="term" value="C:cytoplasm"/>
    <property type="evidence" value="ECO:0007669"/>
    <property type="project" value="TreeGrafter"/>
</dbReference>
<dbReference type="PANTHER" id="PTHR10159">
    <property type="entry name" value="DUAL SPECIFICITY PROTEIN PHOSPHATASE"/>
    <property type="match status" value="1"/>
</dbReference>
<dbReference type="PROSITE" id="PS50054">
    <property type="entry name" value="TYR_PHOSPHATASE_DUAL"/>
    <property type="match status" value="1"/>
</dbReference>
<dbReference type="Proteomes" id="UP000232722">
    <property type="component" value="Unassembled WGS sequence"/>
</dbReference>
<comment type="caution">
    <text evidence="7">The sequence shown here is derived from an EMBL/GenBank/DDBJ whole genome shotgun (WGS) entry which is preliminary data.</text>
</comment>
<evidence type="ECO:0000256" key="1">
    <source>
        <dbReference type="ARBA" id="ARBA00008601"/>
    </source>
</evidence>
<dbReference type="Gene3D" id="3.90.190.10">
    <property type="entry name" value="Protein tyrosine phosphatase superfamily"/>
    <property type="match status" value="1"/>
</dbReference>
<dbReference type="InterPro" id="IPR029021">
    <property type="entry name" value="Prot-tyrosine_phosphatase-like"/>
</dbReference>
<dbReference type="AlphaFoldDB" id="A0A2N0PDC7"/>
<dbReference type="InterPro" id="IPR020422">
    <property type="entry name" value="TYR_PHOSPHATASE_DUAL_dom"/>
</dbReference>
<dbReference type="GO" id="GO:0043409">
    <property type="term" value="P:negative regulation of MAPK cascade"/>
    <property type="evidence" value="ECO:0007669"/>
    <property type="project" value="TreeGrafter"/>
</dbReference>
<evidence type="ECO:0000259" key="5">
    <source>
        <dbReference type="PROSITE" id="PS50054"/>
    </source>
</evidence>
<dbReference type="EMBL" id="LLXJ01000954">
    <property type="protein sequence ID" value="PKC04807.1"/>
    <property type="molecule type" value="Genomic_DNA"/>
</dbReference>
<dbReference type="Pfam" id="PF00782">
    <property type="entry name" value="DSPc"/>
    <property type="match status" value="1"/>
</dbReference>
<name>A0A2N0PDC7_9GLOM</name>
<feature type="domain" description="Tyrosine-protein phosphatase" evidence="5">
    <location>
        <begin position="63"/>
        <end position="218"/>
    </location>
</feature>
<dbReference type="VEuPathDB" id="FungiDB:RhiirA1_465959"/>
<comment type="similarity">
    <text evidence="1">Belongs to the protein-tyrosine phosphatase family. Non-receptor class dual specificity subfamily.</text>
</comment>
<dbReference type="SMART" id="SM00195">
    <property type="entry name" value="DSPc"/>
    <property type="match status" value="1"/>
</dbReference>
<dbReference type="GO" id="GO:0008330">
    <property type="term" value="F:protein tyrosine/threonine phosphatase activity"/>
    <property type="evidence" value="ECO:0007669"/>
    <property type="project" value="TreeGrafter"/>
</dbReference>
<evidence type="ECO:0000259" key="6">
    <source>
        <dbReference type="PROSITE" id="PS50056"/>
    </source>
</evidence>
<sequence>MPDLATKTITTENVKKEVANNIYFGPIYPNQVIGGLTVPRFRTSINEKSLSRIALASAHNARKPSVILKDFLYLSGAKVGANGDLLAKNKITHIINISPCRNFFESKIPISLLQKYPNWKSPKYLRLYVKDRPEENIEKFFNVSNKFIYDAKRDGGRVLVHCWAGVSRSASLILAYLMNQYGCTYNRALNYVKKKRSIVEPNCGFCLQLSKYELELMRTLGIPIDGISGTKRKYDEVEFVDIINVNVGSVVEEGERNVFDWGTKGIFDPSTYRYNKMRKLI</sequence>
<dbReference type="InterPro" id="IPR016130">
    <property type="entry name" value="Tyr_Pase_AS"/>
</dbReference>
<dbReference type="PANTHER" id="PTHR10159:SF414">
    <property type="entry name" value="PROTEIN-TYROSINE-PHOSPHATASE-RELATED"/>
    <property type="match status" value="1"/>
</dbReference>
<dbReference type="InterPro" id="IPR000340">
    <property type="entry name" value="Dual-sp_phosphatase_cat-dom"/>
</dbReference>
<protein>
    <recommendedName>
        <fullName evidence="2">protein-tyrosine-phosphatase</fullName>
        <ecNumber evidence="2">3.1.3.48</ecNumber>
    </recommendedName>
</protein>
<dbReference type="PROSITE" id="PS00383">
    <property type="entry name" value="TYR_PHOSPHATASE_1"/>
    <property type="match status" value="1"/>
</dbReference>
<evidence type="ECO:0000256" key="2">
    <source>
        <dbReference type="ARBA" id="ARBA00013064"/>
    </source>
</evidence>
<dbReference type="EC" id="3.1.3.48" evidence="2"/>
<evidence type="ECO:0000256" key="3">
    <source>
        <dbReference type="ARBA" id="ARBA00022801"/>
    </source>
</evidence>
<keyword evidence="4" id="KW-0904">Protein phosphatase</keyword>